<evidence type="ECO:0000313" key="2">
    <source>
        <dbReference type="EMBL" id="CAB4712456.1"/>
    </source>
</evidence>
<name>A0A6J7BJJ3_9ZZZZ</name>
<dbReference type="EMBL" id="CAEZZR010000038">
    <property type="protein sequence ID" value="CAB4770790.1"/>
    <property type="molecule type" value="Genomic_DNA"/>
</dbReference>
<dbReference type="EMBL" id="CAFAZX010000094">
    <property type="protein sequence ID" value="CAB4845174.1"/>
    <property type="molecule type" value="Genomic_DNA"/>
</dbReference>
<evidence type="ECO:0000313" key="7">
    <source>
        <dbReference type="EMBL" id="CAB5076960.1"/>
    </source>
</evidence>
<dbReference type="EMBL" id="CAFBOJ010000158">
    <property type="protein sequence ID" value="CAB4989032.1"/>
    <property type="molecule type" value="Genomic_DNA"/>
</dbReference>
<evidence type="ECO:0000313" key="6">
    <source>
        <dbReference type="EMBL" id="CAB5054311.1"/>
    </source>
</evidence>
<evidence type="ECO:0000313" key="3">
    <source>
        <dbReference type="EMBL" id="CAB4770790.1"/>
    </source>
</evidence>
<evidence type="ECO:0000313" key="4">
    <source>
        <dbReference type="EMBL" id="CAB4845174.1"/>
    </source>
</evidence>
<evidence type="ECO:0000313" key="1">
    <source>
        <dbReference type="EMBL" id="CAB4666000.1"/>
    </source>
</evidence>
<organism evidence="4">
    <name type="scientific">freshwater metagenome</name>
    <dbReference type="NCBI Taxonomy" id="449393"/>
    <lineage>
        <taxon>unclassified sequences</taxon>
        <taxon>metagenomes</taxon>
        <taxon>ecological metagenomes</taxon>
    </lineage>
</organism>
<accession>A0A6J7BJJ3</accession>
<proteinExistence type="predicted"/>
<dbReference type="EMBL" id="CAEZYB010000137">
    <property type="protein sequence ID" value="CAB4712456.1"/>
    <property type="molecule type" value="Genomic_DNA"/>
</dbReference>
<protein>
    <submittedName>
        <fullName evidence="4">Unannotated protein</fullName>
    </submittedName>
</protein>
<sequence length="53" mass="5958">MITFTIISGNPSLDELTALEMALEQHERPIEEAAIVKSNWGKPQLRQPLPKKS</sequence>
<evidence type="ECO:0000313" key="5">
    <source>
        <dbReference type="EMBL" id="CAB4989032.1"/>
    </source>
</evidence>
<reference evidence="4" key="1">
    <citation type="submission" date="2020-05" db="EMBL/GenBank/DDBJ databases">
        <authorList>
            <person name="Chiriac C."/>
            <person name="Salcher M."/>
            <person name="Ghai R."/>
            <person name="Kavagutti S V."/>
        </authorList>
    </citation>
    <scope>NUCLEOTIDE SEQUENCE</scope>
</reference>
<dbReference type="EMBL" id="CAFBRB010000134">
    <property type="protein sequence ID" value="CAB5076960.1"/>
    <property type="molecule type" value="Genomic_DNA"/>
</dbReference>
<gene>
    <name evidence="1" type="ORF">UFOPK2254_01015</name>
    <name evidence="2" type="ORF">UFOPK2646_01045</name>
    <name evidence="3" type="ORF">UFOPK2907_00539</name>
    <name evidence="4" type="ORF">UFOPK3241_01269</name>
    <name evidence="5" type="ORF">UFOPK3937_01179</name>
    <name evidence="6" type="ORF">UFOPK4265_00956</name>
    <name evidence="7" type="ORF">UFOPK4401_01092</name>
</gene>
<dbReference type="EMBL" id="CAFBQK010000127">
    <property type="protein sequence ID" value="CAB5054311.1"/>
    <property type="molecule type" value="Genomic_DNA"/>
</dbReference>
<dbReference type="AlphaFoldDB" id="A0A6J7BJJ3"/>
<dbReference type="EMBL" id="CAEZWO010000105">
    <property type="protein sequence ID" value="CAB4666000.1"/>
    <property type="molecule type" value="Genomic_DNA"/>
</dbReference>